<organism evidence="2 3">
    <name type="scientific">Brassica cretica</name>
    <name type="common">Mustard</name>
    <dbReference type="NCBI Taxonomy" id="69181"/>
    <lineage>
        <taxon>Eukaryota</taxon>
        <taxon>Viridiplantae</taxon>
        <taxon>Streptophyta</taxon>
        <taxon>Embryophyta</taxon>
        <taxon>Tracheophyta</taxon>
        <taxon>Spermatophyta</taxon>
        <taxon>Magnoliopsida</taxon>
        <taxon>eudicotyledons</taxon>
        <taxon>Gunneridae</taxon>
        <taxon>Pentapetalae</taxon>
        <taxon>rosids</taxon>
        <taxon>malvids</taxon>
        <taxon>Brassicales</taxon>
        <taxon>Brassicaceae</taxon>
        <taxon>Brassiceae</taxon>
        <taxon>Brassica</taxon>
    </lineage>
</organism>
<name>A0ABQ7AGC3_BRACR</name>
<evidence type="ECO:0008006" key="4">
    <source>
        <dbReference type="Google" id="ProtNLM"/>
    </source>
</evidence>
<dbReference type="EMBL" id="QGKV02002055">
    <property type="protein sequence ID" value="KAF3496680.1"/>
    <property type="molecule type" value="Genomic_DNA"/>
</dbReference>
<gene>
    <name evidence="2" type="ORF">DY000_02056648</name>
</gene>
<accession>A0ABQ7AGC3</accession>
<comment type="caution">
    <text evidence="2">The sequence shown here is derived from an EMBL/GenBank/DDBJ whole genome shotgun (WGS) entry which is preliminary data.</text>
</comment>
<protein>
    <recommendedName>
        <fullName evidence="4">Prolamin-like domain-containing protein</fullName>
    </recommendedName>
</protein>
<evidence type="ECO:0000313" key="3">
    <source>
        <dbReference type="Proteomes" id="UP000266723"/>
    </source>
</evidence>
<reference evidence="2 3" key="1">
    <citation type="journal article" date="2020" name="BMC Genomics">
        <title>Intraspecific diversification of the crop wild relative Brassica cretica Lam. using demographic model selection.</title>
        <authorList>
            <person name="Kioukis A."/>
            <person name="Michalopoulou V.A."/>
            <person name="Briers L."/>
            <person name="Pirintsos S."/>
            <person name="Studholme D.J."/>
            <person name="Pavlidis P."/>
            <person name="Sarris P.F."/>
        </authorList>
    </citation>
    <scope>NUCLEOTIDE SEQUENCE [LARGE SCALE GENOMIC DNA]</scope>
    <source>
        <strain evidence="3">cv. PFS-1207/04</strain>
    </source>
</reference>
<dbReference type="Proteomes" id="UP000266723">
    <property type="component" value="Unassembled WGS sequence"/>
</dbReference>
<evidence type="ECO:0000256" key="1">
    <source>
        <dbReference type="SAM" id="MobiDB-lite"/>
    </source>
</evidence>
<proteinExistence type="predicted"/>
<evidence type="ECO:0000313" key="2">
    <source>
        <dbReference type="EMBL" id="KAF3496680.1"/>
    </source>
</evidence>
<sequence>MELRRLTPTTTDPFPANHPSPKSYRRDVTTLARPRSVGSALCQYIGCGGYCGTVQSTCCAKALRSINRLRACVTEHIFGGVFGLSGHVRTQLEKQEGVEMVESNLYGIVGCVDYFPHMEDQVSCANVPPPDPFVWG</sequence>
<keyword evidence="3" id="KW-1185">Reference proteome</keyword>
<feature type="region of interest" description="Disordered" evidence="1">
    <location>
        <begin position="1"/>
        <end position="28"/>
    </location>
</feature>